<dbReference type="SMART" id="SM00174">
    <property type="entry name" value="RHO"/>
    <property type="match status" value="1"/>
</dbReference>
<dbReference type="InterPro" id="IPR005225">
    <property type="entry name" value="Small_GTP-bd"/>
</dbReference>
<dbReference type="SUPFAM" id="SSF52540">
    <property type="entry name" value="P-loop containing nucleoside triphosphate hydrolases"/>
    <property type="match status" value="1"/>
</dbReference>
<sequence length="184" mass="20733">MNYKITVLGSGAVGKSSIVVRYSRGSFTDIYDPTIEDMCTKQDEFDGKACVLEILDTAGQEEYSTMREQYMQSGQGFILVYTITSAQSLDTLREMRNKIYSVKQKPDTCMIPMVVVGNKTDLEDERAVSTEDGKKFAESIHAGFIECSAKANLKIRDVFEEIIRRVNNSEFRPQPPKKKACTIL</sequence>
<dbReference type="Gene3D" id="3.40.50.300">
    <property type="entry name" value="P-loop containing nucleotide triphosphate hydrolases"/>
    <property type="match status" value="1"/>
</dbReference>
<keyword evidence="4" id="KW-1185">Reference proteome</keyword>
<dbReference type="Proteomes" id="UP001141327">
    <property type="component" value="Unassembled WGS sequence"/>
</dbReference>
<comment type="caution">
    <text evidence="3">The sequence shown here is derived from an EMBL/GenBank/DDBJ whole genome shotgun (WGS) entry which is preliminary data.</text>
</comment>
<keyword evidence="2" id="KW-0342">GTP-binding</keyword>
<dbReference type="PRINTS" id="PR00449">
    <property type="entry name" value="RASTRNSFRMNG"/>
</dbReference>
<dbReference type="PANTHER" id="PTHR24070">
    <property type="entry name" value="RAS, DI-RAS, AND RHEB FAMILY MEMBERS OF SMALL GTPASE SUPERFAMILY"/>
    <property type="match status" value="1"/>
</dbReference>
<evidence type="ECO:0000313" key="4">
    <source>
        <dbReference type="Proteomes" id="UP001141327"/>
    </source>
</evidence>
<dbReference type="CDD" id="cd00876">
    <property type="entry name" value="Ras"/>
    <property type="match status" value="1"/>
</dbReference>
<proteinExistence type="predicted"/>
<accession>A0ABQ8UHZ1</accession>
<dbReference type="NCBIfam" id="TIGR00231">
    <property type="entry name" value="small_GTP"/>
    <property type="match status" value="1"/>
</dbReference>
<dbReference type="PROSITE" id="PS51421">
    <property type="entry name" value="RAS"/>
    <property type="match status" value="1"/>
</dbReference>
<evidence type="ECO:0000256" key="1">
    <source>
        <dbReference type="ARBA" id="ARBA00022741"/>
    </source>
</evidence>
<name>A0ABQ8UHZ1_9EUKA</name>
<protein>
    <submittedName>
        <fullName evidence="3">Ras-related protein Rap-1</fullName>
    </submittedName>
</protein>
<dbReference type="Pfam" id="PF00071">
    <property type="entry name" value="Ras"/>
    <property type="match status" value="1"/>
</dbReference>
<organism evidence="3 4">
    <name type="scientific">Paratrimastix pyriformis</name>
    <dbReference type="NCBI Taxonomy" id="342808"/>
    <lineage>
        <taxon>Eukaryota</taxon>
        <taxon>Metamonada</taxon>
        <taxon>Preaxostyla</taxon>
        <taxon>Paratrimastigidae</taxon>
        <taxon>Paratrimastix</taxon>
    </lineage>
</organism>
<keyword evidence="1" id="KW-0547">Nucleotide-binding</keyword>
<dbReference type="EMBL" id="JAPMOS010000058">
    <property type="protein sequence ID" value="KAJ4456934.1"/>
    <property type="molecule type" value="Genomic_DNA"/>
</dbReference>
<dbReference type="InterPro" id="IPR001806">
    <property type="entry name" value="Small_GTPase"/>
</dbReference>
<gene>
    <name evidence="3" type="ORF">PAPYR_7758</name>
</gene>
<dbReference type="SMART" id="SM00173">
    <property type="entry name" value="RAS"/>
    <property type="match status" value="1"/>
</dbReference>
<dbReference type="InterPro" id="IPR020849">
    <property type="entry name" value="Small_GTPase_Ras-type"/>
</dbReference>
<evidence type="ECO:0000256" key="2">
    <source>
        <dbReference type="ARBA" id="ARBA00023134"/>
    </source>
</evidence>
<dbReference type="PROSITE" id="PS51420">
    <property type="entry name" value="RHO"/>
    <property type="match status" value="1"/>
</dbReference>
<dbReference type="PROSITE" id="PS51419">
    <property type="entry name" value="RAB"/>
    <property type="match status" value="1"/>
</dbReference>
<reference evidence="3" key="1">
    <citation type="journal article" date="2022" name="bioRxiv">
        <title>Genomics of Preaxostyla Flagellates Illuminates Evolutionary Transitions and the Path Towards Mitochondrial Loss.</title>
        <authorList>
            <person name="Novak L.V.F."/>
            <person name="Treitli S.C."/>
            <person name="Pyrih J."/>
            <person name="Halakuc P."/>
            <person name="Pipaliya S.V."/>
            <person name="Vacek V."/>
            <person name="Brzon O."/>
            <person name="Soukal P."/>
            <person name="Eme L."/>
            <person name="Dacks J.B."/>
            <person name="Karnkowska A."/>
            <person name="Elias M."/>
            <person name="Hampl V."/>
        </authorList>
    </citation>
    <scope>NUCLEOTIDE SEQUENCE</scope>
    <source>
        <strain evidence="3">RCP-MX</strain>
    </source>
</reference>
<evidence type="ECO:0000313" key="3">
    <source>
        <dbReference type="EMBL" id="KAJ4456934.1"/>
    </source>
</evidence>
<dbReference type="InterPro" id="IPR027417">
    <property type="entry name" value="P-loop_NTPase"/>
</dbReference>
<dbReference type="SMART" id="SM00175">
    <property type="entry name" value="RAB"/>
    <property type="match status" value="1"/>
</dbReference>